<feature type="region of interest" description="Disordered" evidence="1">
    <location>
        <begin position="918"/>
        <end position="938"/>
    </location>
</feature>
<feature type="region of interest" description="Disordered" evidence="1">
    <location>
        <begin position="982"/>
        <end position="1040"/>
    </location>
</feature>
<feature type="region of interest" description="Disordered" evidence="1">
    <location>
        <begin position="239"/>
        <end position="285"/>
    </location>
</feature>
<feature type="chain" id="PRO_5042928611" evidence="2">
    <location>
        <begin position="21"/>
        <end position="1040"/>
    </location>
</feature>
<feature type="region of interest" description="Disordered" evidence="1">
    <location>
        <begin position="30"/>
        <end position="56"/>
    </location>
</feature>
<evidence type="ECO:0000256" key="2">
    <source>
        <dbReference type="SAM" id="SignalP"/>
    </source>
</evidence>
<feature type="region of interest" description="Disordered" evidence="1">
    <location>
        <begin position="652"/>
        <end position="681"/>
    </location>
</feature>
<keyword evidence="2" id="KW-0732">Signal</keyword>
<name>A0AAN8Q995_PATCE</name>
<feature type="region of interest" description="Disordered" evidence="1">
    <location>
        <begin position="70"/>
        <end position="225"/>
    </location>
</feature>
<feature type="compositionally biased region" description="Basic and acidic residues" evidence="1">
    <location>
        <begin position="251"/>
        <end position="261"/>
    </location>
</feature>
<keyword evidence="4" id="KW-1185">Reference proteome</keyword>
<feature type="region of interest" description="Disordered" evidence="1">
    <location>
        <begin position="617"/>
        <end position="637"/>
    </location>
</feature>
<sequence length="1040" mass="115225">MDLGFISFILSGILLNDVCGLSVTNVHQQDHRRRTNGLNHDIQLDPTTSASPDIRPFKSDIFSTNQLAKSPNNHVVDDQNIPTVLSNNSSVDSATKYKHRRTSIKNSRRRQRRLRRKSRRRRKPSKKLRRSENSKNRSRRRRDRSGNTDKKSRRRNRSKRRKSRRRRKLRKTKRKSKNKVSINVTETSETQTNSTIRPETNSKGLNFKYSTLSSNTSNRTNSRTIAEILKQYRRLRSRRLSRLRQNSSEPGTKESTDEHKININSLQRDSPNHRPRSSLTSRPYMLYRRPIKSQIQDSRSLQMSRSISSKSSLSDLMERFKKYVPSGSISQSSDGKYRIRYNPNRPSGGRRWSYRPSVSRYRPYYPIPRPTPRPLSRYVYASYRGRRQYVPRAIHTFVYKYAPFIPLVYGRSRYVFIQPYNRPKPSQPILNNLKKCCIRYNTLCDEAMTSLRPTTSPPGIASYTPVQTPKPLNTPQPTTPTAPTTTSTPPPTTTTIPPTTTTVKITTTPVTTTIPTPKPTRLPSENIVSFVYRYAVFIPLVYRRKKYVFIKPENRPVPNRTILRSLRRCCFVYRPICDKAMANMKSQEVTSTRAPDILPEQKTNVTNVTKIEEVRPNTFTGKPTRENESEPFTKLQNSVTTATVSVTLSEEPVTTAADSSVEPVTSSAETLTSSKDPLTPTTFADSSVELIITSAVPTASSSKKPLTPTTLVGSAVESTITEAMTVASSERSETTGADSSLEPITTMASSSVKPVTTAATSDKEVAATTDVFVDPVMTKTETPTLSVEPVTTVVDSSNGPLTPTTLAVSSMEPFTTAAMTVASSEEPMSTTADSSVEPVTTATEKHRVTTAFGESSEEPVTISTLTDSPKEHVSPTELPVSSEEPLTTVGVAITSSEEPVKTSTLDDSTDELVVPTTLASSAAPSEEPATTVALDNTSDQSVTLAESSGVSVTTAPLNGSSGELVTAPLVTTEALEPVTPSLEQPLTSAESLNSNDTNKPISTSQRPVFILPDDIDGSGEIEERIFIPRVSRPPDTGSKP</sequence>
<feature type="compositionally biased region" description="Polar residues" evidence="1">
    <location>
        <begin position="80"/>
        <end position="93"/>
    </location>
</feature>
<feature type="compositionally biased region" description="Basic residues" evidence="1">
    <location>
        <begin position="96"/>
        <end position="129"/>
    </location>
</feature>
<reference evidence="3 4" key="1">
    <citation type="submission" date="2024-01" db="EMBL/GenBank/DDBJ databases">
        <title>The genome of the rayed Mediterranean limpet Patella caerulea (Linnaeus, 1758).</title>
        <authorList>
            <person name="Anh-Thu Weber A."/>
            <person name="Halstead-Nussloch G."/>
        </authorList>
    </citation>
    <scope>NUCLEOTIDE SEQUENCE [LARGE SCALE GENOMIC DNA]</scope>
    <source>
        <strain evidence="3">AATW-2023a</strain>
        <tissue evidence="3">Whole specimen</tissue>
    </source>
</reference>
<feature type="region of interest" description="Disordered" evidence="1">
    <location>
        <begin position="454"/>
        <end position="500"/>
    </location>
</feature>
<feature type="compositionally biased region" description="Polar residues" evidence="1">
    <location>
        <begin position="180"/>
        <end position="204"/>
    </location>
</feature>
<feature type="signal peptide" evidence="2">
    <location>
        <begin position="1"/>
        <end position="20"/>
    </location>
</feature>
<evidence type="ECO:0000313" key="4">
    <source>
        <dbReference type="Proteomes" id="UP001347796"/>
    </source>
</evidence>
<dbReference type="EMBL" id="JAZGQO010000002">
    <property type="protein sequence ID" value="KAK6192527.1"/>
    <property type="molecule type" value="Genomic_DNA"/>
</dbReference>
<organism evidence="3 4">
    <name type="scientific">Patella caerulea</name>
    <name type="common">Rayed Mediterranean limpet</name>
    <dbReference type="NCBI Taxonomy" id="87958"/>
    <lineage>
        <taxon>Eukaryota</taxon>
        <taxon>Metazoa</taxon>
        <taxon>Spiralia</taxon>
        <taxon>Lophotrochozoa</taxon>
        <taxon>Mollusca</taxon>
        <taxon>Gastropoda</taxon>
        <taxon>Patellogastropoda</taxon>
        <taxon>Patelloidea</taxon>
        <taxon>Patellidae</taxon>
        <taxon>Patella</taxon>
    </lineage>
</organism>
<feature type="compositionally biased region" description="Low complexity" evidence="1">
    <location>
        <begin position="481"/>
        <end position="500"/>
    </location>
</feature>
<feature type="compositionally biased region" description="Polar residues" evidence="1">
    <location>
        <begin position="982"/>
        <end position="1006"/>
    </location>
</feature>
<dbReference type="AlphaFoldDB" id="A0AAN8Q995"/>
<gene>
    <name evidence="3" type="ORF">SNE40_003978</name>
</gene>
<evidence type="ECO:0000256" key="1">
    <source>
        <dbReference type="SAM" id="MobiDB-lite"/>
    </source>
</evidence>
<feature type="region of interest" description="Disordered" evidence="1">
    <location>
        <begin position="850"/>
        <end position="884"/>
    </location>
</feature>
<feature type="compositionally biased region" description="Low complexity" evidence="1">
    <location>
        <begin position="210"/>
        <end position="224"/>
    </location>
</feature>
<feature type="compositionally biased region" description="Low complexity" evidence="1">
    <location>
        <begin position="918"/>
        <end position="931"/>
    </location>
</feature>
<dbReference type="Proteomes" id="UP001347796">
    <property type="component" value="Unassembled WGS sequence"/>
</dbReference>
<proteinExistence type="predicted"/>
<accession>A0AAN8Q995</accession>
<protein>
    <submittedName>
        <fullName evidence="3">Uncharacterized protein</fullName>
    </submittedName>
</protein>
<feature type="compositionally biased region" description="Polar residues" evidence="1">
    <location>
        <begin position="656"/>
        <end position="681"/>
    </location>
</feature>
<comment type="caution">
    <text evidence="3">The sequence shown here is derived from an EMBL/GenBank/DDBJ whole genome shotgun (WGS) entry which is preliminary data.</text>
</comment>
<evidence type="ECO:0000313" key="3">
    <source>
        <dbReference type="EMBL" id="KAK6192527.1"/>
    </source>
</evidence>
<feature type="compositionally biased region" description="Basic residues" evidence="1">
    <location>
        <begin position="151"/>
        <end position="178"/>
    </location>
</feature>